<dbReference type="GO" id="GO:0032259">
    <property type="term" value="P:methylation"/>
    <property type="evidence" value="ECO:0007669"/>
    <property type="project" value="UniProtKB-KW"/>
</dbReference>
<evidence type="ECO:0000259" key="6">
    <source>
        <dbReference type="PROSITE" id="PS50970"/>
    </source>
</evidence>
<dbReference type="InterPro" id="IPR051486">
    <property type="entry name" value="Hcy_S-methyltransferase"/>
</dbReference>
<dbReference type="AlphaFoldDB" id="A0A3L6LG51"/>
<evidence type="ECO:0000256" key="5">
    <source>
        <dbReference type="PROSITE-ProRule" id="PRU00333"/>
    </source>
</evidence>
<evidence type="ECO:0000313" key="7">
    <source>
        <dbReference type="EMBL" id="RHW74497.1"/>
    </source>
</evidence>
<keyword evidence="2 5" id="KW-0808">Transferase</keyword>
<dbReference type="GO" id="GO:0009086">
    <property type="term" value="P:methionine biosynthetic process"/>
    <property type="evidence" value="ECO:0007669"/>
    <property type="project" value="TreeGrafter"/>
</dbReference>
<feature type="domain" description="Hcy-binding" evidence="6">
    <location>
        <begin position="13"/>
        <end position="433"/>
    </location>
</feature>
<feature type="binding site" evidence="5">
    <location>
        <position position="418"/>
    </location>
    <ligand>
        <name>Zn(2+)</name>
        <dbReference type="ChEBI" id="CHEBI:29105"/>
    </ligand>
</feature>
<evidence type="ECO:0000256" key="1">
    <source>
        <dbReference type="ARBA" id="ARBA00022603"/>
    </source>
</evidence>
<sequence>MKDISCPTGETGSIFEKSKKFHHFFTMDGAVGTLVERCGLDPSKMGSMWSTSALITDEEIVRYVHKSYLDVGADVILTNTYQMHAAGCAQAGVTMNEVVNTAVRVLCDGITPERAAATKEAKVWAQHVMNNKRSEFVDVFAPLFYGPRDDASKCPVLVGGSLGSYGASLGNAQEYRGEYEVNEDIIRDYYVGRFMAFVNHVDEKEAHLKVDFIMIETIPLLNEAIEIFTWLKYQKEDETLRSAPVCLSFISCLREPRPDVTVDDATLNEWWLAAESNIRLIDGNTFEKAFNSLMELQLPQLVGFGTNCCSPLEASVVASAFLKKKKHKVTDPSLALFLYSNSGENFKEGEWHWGGQLPRGSHSPTSSPKETLPFTTLQRLMLCCEADVRTAAFFAHQLLLQRPEADDWLFDIIICGGCCRSTPEDIAMIRSLV</sequence>
<evidence type="ECO:0000313" key="8">
    <source>
        <dbReference type="Proteomes" id="UP000266743"/>
    </source>
</evidence>
<dbReference type="Proteomes" id="UP000266743">
    <property type="component" value="Chromosome 1"/>
</dbReference>
<evidence type="ECO:0000256" key="4">
    <source>
        <dbReference type="ARBA" id="ARBA00022833"/>
    </source>
</evidence>
<dbReference type="InterPro" id="IPR003726">
    <property type="entry name" value="HCY_dom"/>
</dbReference>
<comment type="caution">
    <text evidence="7">The sequence shown here is derived from an EMBL/GenBank/DDBJ whole genome shotgun (WGS) entry which is preliminary data.</text>
</comment>
<feature type="binding site" evidence="5">
    <location>
        <position position="419"/>
    </location>
    <ligand>
        <name>Zn(2+)</name>
        <dbReference type="ChEBI" id="CHEBI:29105"/>
    </ligand>
</feature>
<dbReference type="GO" id="GO:0033528">
    <property type="term" value="P:S-methylmethionine cycle"/>
    <property type="evidence" value="ECO:0007669"/>
    <property type="project" value="TreeGrafter"/>
</dbReference>
<dbReference type="Gene3D" id="3.20.20.330">
    <property type="entry name" value="Homocysteine-binding-like domain"/>
    <property type="match status" value="1"/>
</dbReference>
<dbReference type="EMBL" id="QSBY01000001">
    <property type="protein sequence ID" value="RHW74497.1"/>
    <property type="molecule type" value="Genomic_DNA"/>
</dbReference>
<protein>
    <submittedName>
        <fullName evidence="7">Homocysteine S-methyltransferase</fullName>
    </submittedName>
</protein>
<keyword evidence="4 5" id="KW-0862">Zinc</keyword>
<proteinExistence type="predicted"/>
<dbReference type="PANTHER" id="PTHR46015">
    <property type="entry name" value="ZGC:172121"/>
    <property type="match status" value="1"/>
</dbReference>
<evidence type="ECO:0000256" key="2">
    <source>
        <dbReference type="ARBA" id="ARBA00022679"/>
    </source>
</evidence>
<gene>
    <name evidence="7" type="ORF">DPX39_010016000</name>
</gene>
<dbReference type="InterPro" id="IPR036589">
    <property type="entry name" value="HCY_dom_sf"/>
</dbReference>
<name>A0A3L6LG51_9TRYP</name>
<keyword evidence="3 5" id="KW-0479">Metal-binding</keyword>
<accession>A0A3L6LG51</accession>
<dbReference type="PROSITE" id="PS50970">
    <property type="entry name" value="HCY"/>
    <property type="match status" value="1"/>
</dbReference>
<reference evidence="7 8" key="1">
    <citation type="submission" date="2018-09" db="EMBL/GenBank/DDBJ databases">
        <title>whole genome sequence of T. equiperdum IVM-t1 strain.</title>
        <authorList>
            <person name="Suganuma K."/>
        </authorList>
    </citation>
    <scope>NUCLEOTIDE SEQUENCE [LARGE SCALE GENOMIC DNA]</scope>
    <source>
        <strain evidence="7 8">IVM-t1</strain>
    </source>
</reference>
<dbReference type="SUPFAM" id="SSF82282">
    <property type="entry name" value="Homocysteine S-methyltransferase"/>
    <property type="match status" value="1"/>
</dbReference>
<keyword evidence="1 5" id="KW-0489">Methyltransferase</keyword>
<dbReference type="GO" id="GO:0008898">
    <property type="term" value="F:S-adenosylmethionine-homocysteine S-methyltransferase activity"/>
    <property type="evidence" value="ECO:0007669"/>
    <property type="project" value="TreeGrafter"/>
</dbReference>
<dbReference type="GO" id="GO:0046872">
    <property type="term" value="F:metal ion binding"/>
    <property type="evidence" value="ECO:0007669"/>
    <property type="project" value="UniProtKB-KW"/>
</dbReference>
<dbReference type="PANTHER" id="PTHR46015:SF1">
    <property type="entry name" value="HOMOCYSTEINE S-METHYLTRANSFERASE-LIKE ISOFORM 1"/>
    <property type="match status" value="1"/>
</dbReference>
<evidence type="ECO:0000256" key="3">
    <source>
        <dbReference type="ARBA" id="ARBA00022723"/>
    </source>
</evidence>
<dbReference type="Pfam" id="PF02574">
    <property type="entry name" value="S-methyl_trans"/>
    <property type="match status" value="1"/>
</dbReference>
<feature type="binding site" evidence="5">
    <location>
        <position position="308"/>
    </location>
    <ligand>
        <name>Zn(2+)</name>
        <dbReference type="ChEBI" id="CHEBI:29105"/>
    </ligand>
</feature>
<comment type="cofactor">
    <cofactor evidence="5">
        <name>Zn(2+)</name>
        <dbReference type="ChEBI" id="CHEBI:29105"/>
    </cofactor>
</comment>
<organism evidence="7 8">
    <name type="scientific">Trypanosoma brucei equiperdum</name>
    <dbReference type="NCBI Taxonomy" id="630700"/>
    <lineage>
        <taxon>Eukaryota</taxon>
        <taxon>Discoba</taxon>
        <taxon>Euglenozoa</taxon>
        <taxon>Kinetoplastea</taxon>
        <taxon>Metakinetoplastina</taxon>
        <taxon>Trypanosomatida</taxon>
        <taxon>Trypanosomatidae</taxon>
        <taxon>Trypanosoma</taxon>
    </lineage>
</organism>